<dbReference type="GO" id="GO:0031125">
    <property type="term" value="P:rRNA 3'-end processing"/>
    <property type="evidence" value="ECO:0007669"/>
    <property type="project" value="UniProtKB-ARBA"/>
</dbReference>
<dbReference type="PANTHER" id="PTHR11953:SF0">
    <property type="entry name" value="EXOSOME COMPLEX COMPONENT RRP41"/>
    <property type="match status" value="1"/>
</dbReference>
<keyword evidence="5" id="KW-0694">RNA-binding</keyword>
<dbReference type="Proteomes" id="UP000178526">
    <property type="component" value="Unassembled WGS sequence"/>
</dbReference>
<proteinExistence type="inferred from homology"/>
<dbReference type="Pfam" id="PF03725">
    <property type="entry name" value="RNase_PH_C"/>
    <property type="match status" value="1"/>
</dbReference>
<comment type="catalytic activity">
    <reaction evidence="6">
        <text>tRNA(n+1) + phosphate = tRNA(n) + a ribonucleoside 5'-diphosphate</text>
        <dbReference type="Rhea" id="RHEA:10628"/>
        <dbReference type="Rhea" id="RHEA-COMP:17343"/>
        <dbReference type="Rhea" id="RHEA-COMP:17344"/>
        <dbReference type="ChEBI" id="CHEBI:43474"/>
        <dbReference type="ChEBI" id="CHEBI:57930"/>
        <dbReference type="ChEBI" id="CHEBI:173114"/>
        <dbReference type="EC" id="2.7.7.56"/>
    </reaction>
</comment>
<comment type="subunit">
    <text evidence="6">Homohexameric ring arranged as a trimer of dimers.</text>
</comment>
<dbReference type="GO" id="GO:0016075">
    <property type="term" value="P:rRNA catabolic process"/>
    <property type="evidence" value="ECO:0007669"/>
    <property type="project" value="UniProtKB-UniRule"/>
</dbReference>
<dbReference type="NCBIfam" id="TIGR01966">
    <property type="entry name" value="RNasePH"/>
    <property type="match status" value="1"/>
</dbReference>
<dbReference type="PANTHER" id="PTHR11953">
    <property type="entry name" value="EXOSOME COMPLEX COMPONENT"/>
    <property type="match status" value="1"/>
</dbReference>
<dbReference type="EC" id="2.7.7.56" evidence="6"/>
<feature type="binding site" evidence="6">
    <location>
        <position position="88"/>
    </location>
    <ligand>
        <name>phosphate</name>
        <dbReference type="ChEBI" id="CHEBI:43474"/>
        <note>substrate</note>
    </ligand>
</feature>
<evidence type="ECO:0000256" key="2">
    <source>
        <dbReference type="ARBA" id="ARBA00022552"/>
    </source>
</evidence>
<dbReference type="InterPro" id="IPR020568">
    <property type="entry name" value="Ribosomal_Su5_D2-typ_SF"/>
</dbReference>
<evidence type="ECO:0000256" key="3">
    <source>
        <dbReference type="ARBA" id="ARBA00022555"/>
    </source>
</evidence>
<dbReference type="Gene3D" id="3.30.230.70">
    <property type="entry name" value="GHMP Kinase, N-terminal domain"/>
    <property type="match status" value="1"/>
</dbReference>
<dbReference type="SUPFAM" id="SSF55666">
    <property type="entry name" value="Ribonuclease PH domain 2-like"/>
    <property type="match status" value="1"/>
</dbReference>
<dbReference type="EMBL" id="MGDB01000150">
    <property type="protein sequence ID" value="OGL38306.1"/>
    <property type="molecule type" value="Genomic_DNA"/>
</dbReference>
<feature type="domain" description="Exoribonuclease phosphorolytic" evidence="8">
    <location>
        <begin position="160"/>
        <end position="226"/>
    </location>
</feature>
<dbReference type="GO" id="GO:0000049">
    <property type="term" value="F:tRNA binding"/>
    <property type="evidence" value="ECO:0007669"/>
    <property type="project" value="UniProtKB-UniRule"/>
</dbReference>
<comment type="caution">
    <text evidence="9">The sequence shown here is derived from an EMBL/GenBank/DDBJ whole genome shotgun (WGS) entry which is preliminary data.</text>
</comment>
<dbReference type="SUPFAM" id="SSF54211">
    <property type="entry name" value="Ribosomal protein S5 domain 2-like"/>
    <property type="match status" value="1"/>
</dbReference>
<evidence type="ECO:0000259" key="8">
    <source>
        <dbReference type="Pfam" id="PF03725"/>
    </source>
</evidence>
<accession>A0A1F7R9Q0</accession>
<dbReference type="InterPro" id="IPR050080">
    <property type="entry name" value="RNase_PH"/>
</dbReference>
<dbReference type="Pfam" id="PF01138">
    <property type="entry name" value="RNase_PH"/>
    <property type="match status" value="1"/>
</dbReference>
<evidence type="ECO:0000256" key="5">
    <source>
        <dbReference type="ARBA" id="ARBA00022884"/>
    </source>
</evidence>
<evidence type="ECO:0000256" key="6">
    <source>
        <dbReference type="HAMAP-Rule" id="MF_00564"/>
    </source>
</evidence>
<evidence type="ECO:0000256" key="1">
    <source>
        <dbReference type="ARBA" id="ARBA00006678"/>
    </source>
</evidence>
<dbReference type="InterPro" id="IPR002381">
    <property type="entry name" value="RNase_PH_bac-type"/>
</dbReference>
<protein>
    <recommendedName>
        <fullName evidence="6">Ribonuclease PH</fullName>
        <shortName evidence="6">RNase PH</shortName>
        <ecNumber evidence="6">2.7.7.56</ecNumber>
    </recommendedName>
    <alternativeName>
        <fullName evidence="6">tRNA nucleotidyltransferase</fullName>
    </alternativeName>
</protein>
<evidence type="ECO:0000259" key="7">
    <source>
        <dbReference type="Pfam" id="PF01138"/>
    </source>
</evidence>
<dbReference type="AlphaFoldDB" id="A0A1F7R9Q0"/>
<evidence type="ECO:0000256" key="4">
    <source>
        <dbReference type="ARBA" id="ARBA00022694"/>
    </source>
</evidence>
<keyword evidence="2 6" id="KW-0698">rRNA processing</keyword>
<dbReference type="FunFam" id="3.30.230.70:FF:000003">
    <property type="entry name" value="Ribonuclease PH"/>
    <property type="match status" value="1"/>
</dbReference>
<keyword evidence="4 6" id="KW-0819">tRNA processing</keyword>
<keyword evidence="6" id="KW-0808">Transferase</keyword>
<organism evidence="9 10">
    <name type="scientific">Candidatus Schekmanbacteria bacterium GWA2_38_11</name>
    <dbReference type="NCBI Taxonomy" id="1817876"/>
    <lineage>
        <taxon>Bacteria</taxon>
        <taxon>Candidatus Schekmaniibacteriota</taxon>
    </lineage>
</organism>
<comment type="similarity">
    <text evidence="1 6">Belongs to the RNase PH family.</text>
</comment>
<dbReference type="InterPro" id="IPR018336">
    <property type="entry name" value="RNase_PH_CS"/>
</dbReference>
<dbReference type="InterPro" id="IPR001247">
    <property type="entry name" value="ExoRNase_PH_dom1"/>
</dbReference>
<feature type="binding site" evidence="6">
    <location>
        <begin position="126"/>
        <end position="128"/>
    </location>
    <ligand>
        <name>phosphate</name>
        <dbReference type="ChEBI" id="CHEBI:43474"/>
        <note>substrate</note>
    </ligand>
</feature>
<dbReference type="InterPro" id="IPR036345">
    <property type="entry name" value="ExoRNase_PH_dom2_sf"/>
</dbReference>
<dbReference type="GO" id="GO:0009022">
    <property type="term" value="F:tRNA nucleotidyltransferase activity"/>
    <property type="evidence" value="ECO:0007669"/>
    <property type="project" value="UniProtKB-UniRule"/>
</dbReference>
<gene>
    <name evidence="6" type="primary">rph</name>
    <name evidence="9" type="ORF">A2042_08615</name>
</gene>
<dbReference type="GO" id="GO:0000175">
    <property type="term" value="F:3'-5'-RNA exonuclease activity"/>
    <property type="evidence" value="ECO:0007669"/>
    <property type="project" value="UniProtKB-UniRule"/>
</dbReference>
<dbReference type="HAMAP" id="MF_00564">
    <property type="entry name" value="RNase_PH"/>
    <property type="match status" value="1"/>
</dbReference>
<dbReference type="CDD" id="cd11362">
    <property type="entry name" value="RNase_PH_bact"/>
    <property type="match status" value="1"/>
</dbReference>
<comment type="function">
    <text evidence="6">Phosphorolytic 3'-5' exoribonuclease that plays an important role in tRNA 3'-end maturation. Removes nucleotide residues following the 3'-CCA terminus of tRNAs; can also add nucleotides to the ends of RNA molecules by using nucleoside diphosphates as substrates, but this may not be physiologically important. Probably plays a role in initiation of 16S rRNA degradation (leading to ribosome degradation) during starvation.</text>
</comment>
<evidence type="ECO:0000313" key="9">
    <source>
        <dbReference type="EMBL" id="OGL38306.1"/>
    </source>
</evidence>
<evidence type="ECO:0000313" key="10">
    <source>
        <dbReference type="Proteomes" id="UP000178526"/>
    </source>
</evidence>
<sequence>MTVRHDGRNYNELRRVKIKRRFLKNPPGSVLISLGETKVLCTATIEEKVPQFLEKTGRGWITAEYSLLPGSTHTRTRREASAGKLSGRTQEIQRLIGRALRLTADLTLLGERTIWIDCDVLQADGGTRTAAITGAYVALMDAIRFLLSKKVINANPVKEQVAAVSVGIVNGKISLDLDYQEDSGADVDMNVIMTKSGKLVELQATAEKKPFTKKDLDKLLTLAHRGISQLIEVQEKVLIK</sequence>
<keyword evidence="6" id="KW-0548">Nucleotidyltransferase</keyword>
<dbReference type="InterPro" id="IPR015847">
    <property type="entry name" value="ExoRNase_PH_dom2"/>
</dbReference>
<keyword evidence="3 6" id="KW-0820">tRNA-binding</keyword>
<reference evidence="9 10" key="1">
    <citation type="journal article" date="2016" name="Nat. Commun.">
        <title>Thousands of microbial genomes shed light on interconnected biogeochemical processes in an aquifer system.</title>
        <authorList>
            <person name="Anantharaman K."/>
            <person name="Brown C.T."/>
            <person name="Hug L.A."/>
            <person name="Sharon I."/>
            <person name="Castelle C.J."/>
            <person name="Probst A.J."/>
            <person name="Thomas B.C."/>
            <person name="Singh A."/>
            <person name="Wilkins M.J."/>
            <person name="Karaoz U."/>
            <person name="Brodie E.L."/>
            <person name="Williams K.H."/>
            <person name="Hubbard S.S."/>
            <person name="Banfield J.F."/>
        </authorList>
    </citation>
    <scope>NUCLEOTIDE SEQUENCE [LARGE SCALE GENOMIC DNA]</scope>
</reference>
<dbReference type="GO" id="GO:0008033">
    <property type="term" value="P:tRNA processing"/>
    <property type="evidence" value="ECO:0007669"/>
    <property type="project" value="UniProtKB-UniRule"/>
</dbReference>
<dbReference type="InterPro" id="IPR027408">
    <property type="entry name" value="PNPase/RNase_PH_dom_sf"/>
</dbReference>
<dbReference type="PROSITE" id="PS01277">
    <property type="entry name" value="RIBONUCLEASE_PH"/>
    <property type="match status" value="1"/>
</dbReference>
<feature type="domain" description="Exoribonuclease phosphorolytic" evidence="7">
    <location>
        <begin position="12"/>
        <end position="142"/>
    </location>
</feature>
<name>A0A1F7R9Q0_9BACT</name>